<evidence type="ECO:0000256" key="5">
    <source>
        <dbReference type="PROSITE-ProRule" id="PRU00042"/>
    </source>
</evidence>
<reference evidence="10" key="2">
    <citation type="submission" date="2020-12" db="EMBL/GenBank/DDBJ databases">
        <authorList>
            <person name="Kanost M."/>
        </authorList>
    </citation>
    <scope>NUCLEOTIDE SEQUENCE</scope>
</reference>
<feature type="region of interest" description="Disordered" evidence="7">
    <location>
        <begin position="426"/>
        <end position="788"/>
    </location>
</feature>
<feature type="compositionally biased region" description="Acidic residues" evidence="7">
    <location>
        <begin position="644"/>
        <end position="660"/>
    </location>
</feature>
<dbReference type="Pfam" id="PF00096">
    <property type="entry name" value="zf-C2H2"/>
    <property type="match status" value="2"/>
</dbReference>
<evidence type="ECO:0000256" key="1">
    <source>
        <dbReference type="ARBA" id="ARBA00022723"/>
    </source>
</evidence>
<feature type="compositionally biased region" description="Basic and acidic residues" evidence="7">
    <location>
        <begin position="495"/>
        <end position="509"/>
    </location>
</feature>
<comment type="caution">
    <text evidence="10">The sequence shown here is derived from an EMBL/GenBank/DDBJ whole genome shotgun (WGS) entry which is preliminary data.</text>
</comment>
<dbReference type="GO" id="GO:0010468">
    <property type="term" value="P:regulation of gene expression"/>
    <property type="evidence" value="ECO:0007669"/>
    <property type="project" value="TreeGrafter"/>
</dbReference>
<evidence type="ECO:0000313" key="10">
    <source>
        <dbReference type="EMBL" id="KAG6458640.1"/>
    </source>
</evidence>
<feature type="region of interest" description="Disordered" evidence="7">
    <location>
        <begin position="879"/>
        <end position="906"/>
    </location>
</feature>
<dbReference type="AlphaFoldDB" id="A0A921ZJ24"/>
<proteinExistence type="predicted"/>
<feature type="domain" description="C2H2-type" evidence="8">
    <location>
        <begin position="307"/>
        <end position="335"/>
    </location>
</feature>
<feature type="domain" description="ZAD" evidence="9">
    <location>
        <begin position="12"/>
        <end position="90"/>
    </location>
</feature>
<dbReference type="EMBL" id="JH668591">
    <property type="protein sequence ID" value="KAG6458640.1"/>
    <property type="molecule type" value="Genomic_DNA"/>
</dbReference>
<evidence type="ECO:0000313" key="11">
    <source>
        <dbReference type="Proteomes" id="UP000791440"/>
    </source>
</evidence>
<dbReference type="Pfam" id="PF07776">
    <property type="entry name" value="zf-AD"/>
    <property type="match status" value="1"/>
</dbReference>
<accession>A0A921ZJ24</accession>
<dbReference type="Pfam" id="PF13912">
    <property type="entry name" value="zf-C2H2_6"/>
    <property type="match status" value="1"/>
</dbReference>
<dbReference type="PROSITE" id="PS00028">
    <property type="entry name" value="ZINC_FINGER_C2H2_1"/>
    <property type="match status" value="4"/>
</dbReference>
<feature type="domain" description="C2H2-type" evidence="8">
    <location>
        <begin position="252"/>
        <end position="279"/>
    </location>
</feature>
<feature type="compositionally biased region" description="Polar residues" evidence="7">
    <location>
        <begin position="778"/>
        <end position="788"/>
    </location>
</feature>
<dbReference type="Gene3D" id="3.40.1800.20">
    <property type="match status" value="1"/>
</dbReference>
<dbReference type="PROSITE" id="PS50157">
    <property type="entry name" value="ZINC_FINGER_C2H2_2"/>
    <property type="match status" value="3"/>
</dbReference>
<dbReference type="Proteomes" id="UP000791440">
    <property type="component" value="Unassembled WGS sequence"/>
</dbReference>
<dbReference type="InterPro" id="IPR012934">
    <property type="entry name" value="Znf_AD"/>
</dbReference>
<keyword evidence="3 5" id="KW-0863">Zinc-finger</keyword>
<feature type="region of interest" description="Disordered" evidence="7">
    <location>
        <begin position="330"/>
        <end position="354"/>
    </location>
</feature>
<feature type="compositionally biased region" description="Basic and acidic residues" evidence="7">
    <location>
        <begin position="627"/>
        <end position="636"/>
    </location>
</feature>
<keyword evidence="2" id="KW-0677">Repeat</keyword>
<organism evidence="10 11">
    <name type="scientific">Manduca sexta</name>
    <name type="common">Tobacco hawkmoth</name>
    <name type="synonym">Tobacco hornworm</name>
    <dbReference type="NCBI Taxonomy" id="7130"/>
    <lineage>
        <taxon>Eukaryota</taxon>
        <taxon>Metazoa</taxon>
        <taxon>Ecdysozoa</taxon>
        <taxon>Arthropoda</taxon>
        <taxon>Hexapoda</taxon>
        <taxon>Insecta</taxon>
        <taxon>Pterygota</taxon>
        <taxon>Neoptera</taxon>
        <taxon>Endopterygota</taxon>
        <taxon>Lepidoptera</taxon>
        <taxon>Glossata</taxon>
        <taxon>Ditrysia</taxon>
        <taxon>Bombycoidea</taxon>
        <taxon>Sphingidae</taxon>
        <taxon>Sphinginae</taxon>
        <taxon>Sphingini</taxon>
        <taxon>Manduca</taxon>
    </lineage>
</organism>
<feature type="binding site" evidence="6">
    <location>
        <position position="14"/>
    </location>
    <ligand>
        <name>Zn(2+)</name>
        <dbReference type="ChEBI" id="CHEBI:29105"/>
    </ligand>
</feature>
<keyword evidence="1 6" id="KW-0479">Metal-binding</keyword>
<evidence type="ECO:0000256" key="3">
    <source>
        <dbReference type="ARBA" id="ARBA00022771"/>
    </source>
</evidence>
<dbReference type="SMART" id="SM00355">
    <property type="entry name" value="ZnF_C2H2"/>
    <property type="match status" value="4"/>
</dbReference>
<dbReference type="GO" id="GO:0005634">
    <property type="term" value="C:nucleus"/>
    <property type="evidence" value="ECO:0007669"/>
    <property type="project" value="InterPro"/>
</dbReference>
<dbReference type="GO" id="GO:0008270">
    <property type="term" value="F:zinc ion binding"/>
    <property type="evidence" value="ECO:0007669"/>
    <property type="project" value="UniProtKB-UniRule"/>
</dbReference>
<dbReference type="InterPro" id="IPR013087">
    <property type="entry name" value="Znf_C2H2_type"/>
</dbReference>
<dbReference type="SUPFAM" id="SSF57667">
    <property type="entry name" value="beta-beta-alpha zinc fingers"/>
    <property type="match status" value="3"/>
</dbReference>
<feature type="compositionally biased region" description="Basic and acidic residues" evidence="7">
    <location>
        <begin position="558"/>
        <end position="602"/>
    </location>
</feature>
<feature type="compositionally biased region" description="Basic and acidic residues" evidence="7">
    <location>
        <begin position="661"/>
        <end position="670"/>
    </location>
</feature>
<dbReference type="PANTHER" id="PTHR24403:SF67">
    <property type="entry name" value="FI01116P-RELATED"/>
    <property type="match status" value="1"/>
</dbReference>
<feature type="compositionally biased region" description="Basic and acidic residues" evidence="7">
    <location>
        <begin position="473"/>
        <end position="482"/>
    </location>
</feature>
<dbReference type="SUPFAM" id="SSF57716">
    <property type="entry name" value="Glucocorticoid receptor-like (DNA-binding domain)"/>
    <property type="match status" value="1"/>
</dbReference>
<dbReference type="PROSITE" id="PS51915">
    <property type="entry name" value="ZAD"/>
    <property type="match status" value="1"/>
</dbReference>
<dbReference type="InterPro" id="IPR036236">
    <property type="entry name" value="Znf_C2H2_sf"/>
</dbReference>
<gene>
    <name evidence="10" type="ORF">O3G_MSEX010992</name>
</gene>
<name>A0A921ZJ24_MANSE</name>
<keyword evidence="11" id="KW-1185">Reference proteome</keyword>
<protein>
    <submittedName>
        <fullName evidence="10">Uncharacterized protein</fullName>
    </submittedName>
</protein>
<dbReference type="OrthoDB" id="6077919at2759"/>
<evidence type="ECO:0000259" key="8">
    <source>
        <dbReference type="PROSITE" id="PS50157"/>
    </source>
</evidence>
<evidence type="ECO:0000259" key="9">
    <source>
        <dbReference type="PROSITE" id="PS51915"/>
    </source>
</evidence>
<reference evidence="10" key="1">
    <citation type="journal article" date="2016" name="Insect Biochem. Mol. Biol.">
        <title>Multifaceted biological insights from a draft genome sequence of the tobacco hornworm moth, Manduca sexta.</title>
        <authorList>
            <person name="Kanost M.R."/>
            <person name="Arrese E.L."/>
            <person name="Cao X."/>
            <person name="Chen Y.R."/>
            <person name="Chellapilla S."/>
            <person name="Goldsmith M.R."/>
            <person name="Grosse-Wilde E."/>
            <person name="Heckel D.G."/>
            <person name="Herndon N."/>
            <person name="Jiang H."/>
            <person name="Papanicolaou A."/>
            <person name="Qu J."/>
            <person name="Soulages J.L."/>
            <person name="Vogel H."/>
            <person name="Walters J."/>
            <person name="Waterhouse R.M."/>
            <person name="Ahn S.J."/>
            <person name="Almeida F.C."/>
            <person name="An C."/>
            <person name="Aqrawi P."/>
            <person name="Bretschneider A."/>
            <person name="Bryant W.B."/>
            <person name="Bucks S."/>
            <person name="Chao H."/>
            <person name="Chevignon G."/>
            <person name="Christen J.M."/>
            <person name="Clarke D.F."/>
            <person name="Dittmer N.T."/>
            <person name="Ferguson L.C.F."/>
            <person name="Garavelou S."/>
            <person name="Gordon K.H.J."/>
            <person name="Gunaratna R.T."/>
            <person name="Han Y."/>
            <person name="Hauser F."/>
            <person name="He Y."/>
            <person name="Heidel-Fischer H."/>
            <person name="Hirsh A."/>
            <person name="Hu Y."/>
            <person name="Jiang H."/>
            <person name="Kalra D."/>
            <person name="Klinner C."/>
            <person name="Konig C."/>
            <person name="Kovar C."/>
            <person name="Kroll A.R."/>
            <person name="Kuwar S.S."/>
            <person name="Lee S.L."/>
            <person name="Lehman R."/>
            <person name="Li K."/>
            <person name="Li Z."/>
            <person name="Liang H."/>
            <person name="Lovelace S."/>
            <person name="Lu Z."/>
            <person name="Mansfield J.H."/>
            <person name="McCulloch K.J."/>
            <person name="Mathew T."/>
            <person name="Morton B."/>
            <person name="Muzny D.M."/>
            <person name="Neunemann D."/>
            <person name="Ongeri F."/>
            <person name="Pauchet Y."/>
            <person name="Pu L.L."/>
            <person name="Pyrousis I."/>
            <person name="Rao X.J."/>
            <person name="Redding A."/>
            <person name="Roesel C."/>
            <person name="Sanchez-Gracia A."/>
            <person name="Schaack S."/>
            <person name="Shukla A."/>
            <person name="Tetreau G."/>
            <person name="Wang Y."/>
            <person name="Xiong G.H."/>
            <person name="Traut W."/>
            <person name="Walsh T.K."/>
            <person name="Worley K.C."/>
            <person name="Wu D."/>
            <person name="Wu W."/>
            <person name="Wu Y.Q."/>
            <person name="Zhang X."/>
            <person name="Zou Z."/>
            <person name="Zucker H."/>
            <person name="Briscoe A.D."/>
            <person name="Burmester T."/>
            <person name="Clem R.J."/>
            <person name="Feyereisen R."/>
            <person name="Grimmelikhuijzen C.J.P."/>
            <person name="Hamodrakas S.J."/>
            <person name="Hansson B.S."/>
            <person name="Huguet E."/>
            <person name="Jermiin L.S."/>
            <person name="Lan Q."/>
            <person name="Lehman H.K."/>
            <person name="Lorenzen M."/>
            <person name="Merzendorfer H."/>
            <person name="Michalopoulos I."/>
            <person name="Morton D.B."/>
            <person name="Muthukrishnan S."/>
            <person name="Oakeshott J.G."/>
            <person name="Palmer W."/>
            <person name="Park Y."/>
            <person name="Passarelli A.L."/>
            <person name="Rozas J."/>
            <person name="Schwartz L.M."/>
            <person name="Smith W."/>
            <person name="Southgate A."/>
            <person name="Vilcinskas A."/>
            <person name="Vogt R."/>
            <person name="Wang P."/>
            <person name="Werren J."/>
            <person name="Yu X.Q."/>
            <person name="Zhou J.J."/>
            <person name="Brown S.J."/>
            <person name="Scherer S.E."/>
            <person name="Richards S."/>
            <person name="Blissard G.W."/>
        </authorList>
    </citation>
    <scope>NUCLEOTIDE SEQUENCE</scope>
</reference>
<dbReference type="InterPro" id="IPR050688">
    <property type="entry name" value="Zinc_finger/UBP_domain"/>
</dbReference>
<dbReference type="PANTHER" id="PTHR24403">
    <property type="entry name" value="ZINC FINGER PROTEIN"/>
    <property type="match status" value="1"/>
</dbReference>
<evidence type="ECO:0000256" key="2">
    <source>
        <dbReference type="ARBA" id="ARBA00022737"/>
    </source>
</evidence>
<feature type="compositionally biased region" description="Basic and acidic residues" evidence="7">
    <location>
        <begin position="883"/>
        <end position="896"/>
    </location>
</feature>
<evidence type="ECO:0000256" key="7">
    <source>
        <dbReference type="SAM" id="MobiDB-lite"/>
    </source>
</evidence>
<dbReference type="Gene3D" id="3.30.160.60">
    <property type="entry name" value="Classic Zinc Finger"/>
    <property type="match status" value="3"/>
</dbReference>
<keyword evidence="4 6" id="KW-0862">Zinc</keyword>
<evidence type="ECO:0000256" key="4">
    <source>
        <dbReference type="ARBA" id="ARBA00022833"/>
    </source>
</evidence>
<feature type="binding site" evidence="6">
    <location>
        <position position="63"/>
    </location>
    <ligand>
        <name>Zn(2+)</name>
        <dbReference type="ChEBI" id="CHEBI:29105"/>
    </ligand>
</feature>
<feature type="binding site" evidence="6">
    <location>
        <position position="66"/>
    </location>
    <ligand>
        <name>Zn(2+)</name>
        <dbReference type="ChEBI" id="CHEBI:29105"/>
    </ligand>
</feature>
<feature type="binding site" evidence="6">
    <location>
        <position position="17"/>
    </location>
    <ligand>
        <name>Zn(2+)</name>
        <dbReference type="ChEBI" id="CHEBI:29105"/>
    </ligand>
</feature>
<feature type="domain" description="C2H2-type" evidence="8">
    <location>
        <begin position="212"/>
        <end position="235"/>
    </location>
</feature>
<feature type="compositionally biased region" description="Low complexity" evidence="7">
    <location>
        <begin position="677"/>
        <end position="710"/>
    </location>
</feature>
<evidence type="ECO:0000256" key="6">
    <source>
        <dbReference type="PROSITE-ProRule" id="PRU01263"/>
    </source>
</evidence>
<feature type="compositionally biased region" description="Acidic residues" evidence="7">
    <location>
        <begin position="339"/>
        <end position="354"/>
    </location>
</feature>
<sequence length="906" mass="101578">MESRKESLSGLKICRFCLTHDDTLVSLYKKSRIPKNAISLPLKILSCVSIEVYPSDKMPSFICGRCKFFMDLSYEFKRICRQADENILQYVQTGTSLESVSWPNGLNKIYREFNGIKPSEVSVVKTVIEGGATVQVTTHDESDTDAEDDENVYNIKVGDGSDEGSKNTCIKVITSSDKEETPKAKPKRTPKGFTTIPKLARHVRTHAAPRSYPCKYCNKTFVKSHHYTRHLRMKHRETLRSRRGPFGEVEQFRCDQCDDSFGTQDELIYHSAIHATQNLICPLCQEKFDDVEAVTMHIKSHANGSEFMCDYCELIFTTKEKLDKHMAVAHDEEVREEIGQDESSMEMEEEEDDDDNAINVKEENGEMVVEINKADDFMLPNYQGESEEKMEDNTMSEDSEVETSYTELATVDPLATTAKELKVQEEKSVAKAANEPAVITKTGDKTDNQTASILRKVEEMKRKVTQQNPSEPVPERKEKVNNKAENANSTGSNDKSLRLLEKELQELKRTNTRPETVKVVTAKSTETVRSRRPQIHTSTPKVRNADEKKSQTMIKASTLEKKVPERRLITKENKEPKEGKDNKNSSSKDDKDKEAKEKERVSIVKNGTTDKAIPAEEGVRRSTRPSKIKDYAKMIRESSQASDGSDEDSDEVDDDDEEFKETERVPEVRPKLRRSSAKQSPAAKTTTPAPTSTAATAPSRESPAAAATPAPRKRGRPRKFPPTVPTKVKKEDTEGNEQSIQEKPEEESVNESKETTPTPEKVNQVKKTSPERPVEIKTSPTPNILVSPTGQTLKKVPVKFLPPGVKPLPLPVNARLGSAEVCEMQIGKKMVKVQKIVMTKAEVEAMAKKGLVEMKDGTMVLKQGIKLPQQDPLALKSTFVEGEPSKESPSKKDKATPTRCDFGDDI</sequence>
<dbReference type="SMART" id="SM00868">
    <property type="entry name" value="zf-AD"/>
    <property type="match status" value="1"/>
</dbReference>